<proteinExistence type="predicted"/>
<evidence type="ECO:0000256" key="1">
    <source>
        <dbReference type="SAM" id="SignalP"/>
    </source>
</evidence>
<dbReference type="EMBL" id="VBOT01000045">
    <property type="protein sequence ID" value="TMQ52100.1"/>
    <property type="molecule type" value="Genomic_DNA"/>
</dbReference>
<dbReference type="Proteomes" id="UP000320184">
    <property type="component" value="Unassembled WGS sequence"/>
</dbReference>
<dbReference type="PANTHER" id="PTHR45588">
    <property type="entry name" value="TPR DOMAIN-CONTAINING PROTEIN"/>
    <property type="match status" value="1"/>
</dbReference>
<dbReference type="Gene3D" id="1.25.40.10">
    <property type="entry name" value="Tetratricopeptide repeat domain"/>
    <property type="match status" value="2"/>
</dbReference>
<dbReference type="PROSITE" id="PS51257">
    <property type="entry name" value="PROKAR_LIPOPROTEIN"/>
    <property type="match status" value="1"/>
</dbReference>
<dbReference type="SUPFAM" id="SSF48452">
    <property type="entry name" value="TPR-like"/>
    <property type="match status" value="1"/>
</dbReference>
<keyword evidence="1" id="KW-0732">Signal</keyword>
<dbReference type="InterPro" id="IPR011990">
    <property type="entry name" value="TPR-like_helical_dom_sf"/>
</dbReference>
<evidence type="ECO:0000313" key="3">
    <source>
        <dbReference type="Proteomes" id="UP000320184"/>
    </source>
</evidence>
<feature type="chain" id="PRO_5022000165" description="Tetratricopeptide repeat protein" evidence="1">
    <location>
        <begin position="27"/>
        <end position="563"/>
    </location>
</feature>
<reference evidence="2 3" key="1">
    <citation type="journal article" date="2019" name="Nat. Microbiol.">
        <title>Mediterranean grassland soil C-N compound turnover is dependent on rainfall and depth, and is mediated by genomically divergent microorganisms.</title>
        <authorList>
            <person name="Diamond S."/>
            <person name="Andeer P.F."/>
            <person name="Li Z."/>
            <person name="Crits-Christoph A."/>
            <person name="Burstein D."/>
            <person name="Anantharaman K."/>
            <person name="Lane K.R."/>
            <person name="Thomas B.C."/>
            <person name="Pan C."/>
            <person name="Northen T.R."/>
            <person name="Banfield J.F."/>
        </authorList>
    </citation>
    <scope>NUCLEOTIDE SEQUENCE [LARGE SCALE GENOMIC DNA]</scope>
    <source>
        <strain evidence="2">WS_3</strain>
    </source>
</reference>
<dbReference type="AlphaFoldDB" id="A0A538SL55"/>
<name>A0A538SL55_UNCEI</name>
<dbReference type="PANTHER" id="PTHR45588:SF1">
    <property type="entry name" value="WW DOMAIN-CONTAINING PROTEIN"/>
    <property type="match status" value="1"/>
</dbReference>
<feature type="signal peptide" evidence="1">
    <location>
        <begin position="1"/>
        <end position="26"/>
    </location>
</feature>
<evidence type="ECO:0000313" key="2">
    <source>
        <dbReference type="EMBL" id="TMQ52100.1"/>
    </source>
</evidence>
<protein>
    <recommendedName>
        <fullName evidence="4">Tetratricopeptide repeat protein</fullName>
    </recommendedName>
</protein>
<evidence type="ECO:0008006" key="4">
    <source>
        <dbReference type="Google" id="ProtNLM"/>
    </source>
</evidence>
<accession>A0A538SL55</accession>
<gene>
    <name evidence="2" type="ORF">E6K73_03845</name>
</gene>
<comment type="caution">
    <text evidence="2">The sequence shown here is derived from an EMBL/GenBank/DDBJ whole genome shotgun (WGS) entry which is preliminary data.</text>
</comment>
<sequence length="563" mass="60976">MLTSRLARGAILAAWALASCSPRVVAQSAPGPPVETAAAASAPASALGDLGTFHRAITTSSQKAQSSFDQGMRLLWALNLEEAQRSFEEAAKLDSSCAGCCWGAALSLGPSIDLRALPERTRAAHRWIAQALAVRSGASPVEQALIEALARRYADPPPTDRAGQTTLDQAYADAMREVAKRFPDDDDVQALCVEALMCLRPHDYWTRDGAPQPGSLEIVSTLEKILKRQPKHPGANHDYILALEASPHPEKALAAAERLAGLMPGSGHMVHMPSHIYQRLGRYEEAAALDLRAVEADRHTIANTNPRGFFLAYSAHDFHCLSSTALMRGRAAEAIATAREAAAQVPADLLKSRPELGGLDFIHADLILSQARFSLWDDVLEVPYPGEGFPYVLGIWRYARGLALAGKSQLADAEVELDSLRAVAAATPPDAMEDVNSARALLGIALESLTGMMAFRRGKVDEAVSHLEQAVRGEDSLSFAIPSDWVNPVRHLLGAVLLQSERPAPAEAVFREDLKRHPENGWALYGLYESLRQQGKQAEAEKTLQRFRRAWAGADVTSSVMRF</sequence>
<organism evidence="2 3">
    <name type="scientific">Eiseniibacteriota bacterium</name>
    <dbReference type="NCBI Taxonomy" id="2212470"/>
    <lineage>
        <taxon>Bacteria</taxon>
        <taxon>Candidatus Eiseniibacteriota</taxon>
    </lineage>
</organism>